<sequence length="80" mass="8693">MSGIGVGAQRLLDPMDLACMATCKGNKLQHNNGTVGITNPLFLGLHQPDPSLRWEPANSRQLLPADVYLMRIPSTIPAIR</sequence>
<protein>
    <submittedName>
        <fullName evidence="1">Uncharacterized protein</fullName>
    </submittedName>
</protein>
<evidence type="ECO:0000313" key="2">
    <source>
        <dbReference type="Proteomes" id="UP001359485"/>
    </source>
</evidence>
<proteinExistence type="predicted"/>
<reference evidence="1 2" key="1">
    <citation type="submission" date="2023-09" db="EMBL/GenBank/DDBJ databases">
        <title>Genomes of two closely related lineages of the louse Polyplax serrata with different host specificities.</title>
        <authorList>
            <person name="Martinu J."/>
            <person name="Tarabai H."/>
            <person name="Stefka J."/>
            <person name="Hypsa V."/>
        </authorList>
    </citation>
    <scope>NUCLEOTIDE SEQUENCE [LARGE SCALE GENOMIC DNA]</scope>
    <source>
        <strain evidence="1">98ZLc_SE</strain>
    </source>
</reference>
<gene>
    <name evidence="1" type="ORF">RUM44_013166</name>
</gene>
<dbReference type="Proteomes" id="UP001359485">
    <property type="component" value="Unassembled WGS sequence"/>
</dbReference>
<evidence type="ECO:0000313" key="1">
    <source>
        <dbReference type="EMBL" id="KAK6641454.1"/>
    </source>
</evidence>
<accession>A0ABR1BHC1</accession>
<dbReference type="EMBL" id="JAWJWF010000001">
    <property type="protein sequence ID" value="KAK6641454.1"/>
    <property type="molecule type" value="Genomic_DNA"/>
</dbReference>
<name>A0ABR1BHC1_POLSC</name>
<organism evidence="1 2">
    <name type="scientific">Polyplax serrata</name>
    <name type="common">Common mouse louse</name>
    <dbReference type="NCBI Taxonomy" id="468196"/>
    <lineage>
        <taxon>Eukaryota</taxon>
        <taxon>Metazoa</taxon>
        <taxon>Ecdysozoa</taxon>
        <taxon>Arthropoda</taxon>
        <taxon>Hexapoda</taxon>
        <taxon>Insecta</taxon>
        <taxon>Pterygota</taxon>
        <taxon>Neoptera</taxon>
        <taxon>Paraneoptera</taxon>
        <taxon>Psocodea</taxon>
        <taxon>Troctomorpha</taxon>
        <taxon>Phthiraptera</taxon>
        <taxon>Anoplura</taxon>
        <taxon>Polyplacidae</taxon>
        <taxon>Polyplax</taxon>
    </lineage>
</organism>
<comment type="caution">
    <text evidence="1">The sequence shown here is derived from an EMBL/GenBank/DDBJ whole genome shotgun (WGS) entry which is preliminary data.</text>
</comment>
<keyword evidence="2" id="KW-1185">Reference proteome</keyword>